<gene>
    <name evidence="12" type="primary">LOC105425254</name>
</gene>
<dbReference type="GeneID" id="105425254"/>
<keyword evidence="2" id="KW-1003">Cell membrane</keyword>
<dbReference type="Pfam" id="PF02949">
    <property type="entry name" value="7tm_6"/>
    <property type="match status" value="1"/>
</dbReference>
<dbReference type="InterPro" id="IPR004117">
    <property type="entry name" value="7tm6_olfct_rcpt"/>
</dbReference>
<evidence type="ECO:0000256" key="6">
    <source>
        <dbReference type="ARBA" id="ARBA00022989"/>
    </source>
</evidence>
<evidence type="ECO:0000256" key="8">
    <source>
        <dbReference type="ARBA" id="ARBA00023170"/>
    </source>
</evidence>
<dbReference type="PANTHER" id="PTHR21137">
    <property type="entry name" value="ODORANT RECEPTOR"/>
    <property type="match status" value="1"/>
</dbReference>
<keyword evidence="7 10" id="KW-0472">Membrane</keyword>
<keyword evidence="3" id="KW-0716">Sensory transduction</keyword>
<keyword evidence="9" id="KW-0807">Transducer</keyword>
<dbReference type="GO" id="GO:0007165">
    <property type="term" value="P:signal transduction"/>
    <property type="evidence" value="ECO:0007669"/>
    <property type="project" value="UniProtKB-KW"/>
</dbReference>
<keyword evidence="4 10" id="KW-0812">Transmembrane</keyword>
<dbReference type="PANTHER" id="PTHR21137:SF35">
    <property type="entry name" value="ODORANT RECEPTOR 19A-RELATED"/>
    <property type="match status" value="1"/>
</dbReference>
<organism evidence="11 12">
    <name type="scientific">Pogonomyrmex barbatus</name>
    <name type="common">red harvester ant</name>
    <dbReference type="NCBI Taxonomy" id="144034"/>
    <lineage>
        <taxon>Eukaryota</taxon>
        <taxon>Metazoa</taxon>
        <taxon>Ecdysozoa</taxon>
        <taxon>Arthropoda</taxon>
        <taxon>Hexapoda</taxon>
        <taxon>Insecta</taxon>
        <taxon>Pterygota</taxon>
        <taxon>Neoptera</taxon>
        <taxon>Endopterygota</taxon>
        <taxon>Hymenoptera</taxon>
        <taxon>Apocrita</taxon>
        <taxon>Aculeata</taxon>
        <taxon>Formicoidea</taxon>
        <taxon>Formicidae</taxon>
        <taxon>Myrmicinae</taxon>
        <taxon>Pogonomyrmex</taxon>
    </lineage>
</organism>
<evidence type="ECO:0000256" key="9">
    <source>
        <dbReference type="ARBA" id="ARBA00023224"/>
    </source>
</evidence>
<dbReference type="OrthoDB" id="7551635at2759"/>
<feature type="transmembrane region" description="Helical" evidence="10">
    <location>
        <begin position="74"/>
        <end position="94"/>
    </location>
</feature>
<proteinExistence type="predicted"/>
<reference evidence="12" key="1">
    <citation type="submission" date="2025-08" db="UniProtKB">
        <authorList>
            <consortium name="RefSeq"/>
        </authorList>
    </citation>
    <scope>IDENTIFICATION</scope>
</reference>
<evidence type="ECO:0000256" key="7">
    <source>
        <dbReference type="ARBA" id="ARBA00023136"/>
    </source>
</evidence>
<dbReference type="GO" id="GO:0005549">
    <property type="term" value="F:odorant binding"/>
    <property type="evidence" value="ECO:0007669"/>
    <property type="project" value="InterPro"/>
</dbReference>
<evidence type="ECO:0000313" key="12">
    <source>
        <dbReference type="RefSeq" id="XP_025073578.1"/>
    </source>
</evidence>
<evidence type="ECO:0000256" key="1">
    <source>
        <dbReference type="ARBA" id="ARBA00004651"/>
    </source>
</evidence>
<evidence type="ECO:0000256" key="10">
    <source>
        <dbReference type="SAM" id="Phobius"/>
    </source>
</evidence>
<evidence type="ECO:0000313" key="11">
    <source>
        <dbReference type="Proteomes" id="UP000504615"/>
    </source>
</evidence>
<sequence length="169" mass="19380">MNIKVLQNITMEGSTFTYNGIICAVNIHRQALKLFKRFQSAIKIMVICLMVCGVIALSLNLYQIASFTNNVKELLLSSCYVFLIILYMFLSNYMGQNILEHNKHVFVTVYNVQWYKAPLRIQKMILFLLQRGAKEYTLNIGGLIDGSMECFATLLKTSVSYFTVIYSTQ</sequence>
<evidence type="ECO:0000256" key="5">
    <source>
        <dbReference type="ARBA" id="ARBA00022725"/>
    </source>
</evidence>
<dbReference type="Proteomes" id="UP000504615">
    <property type="component" value="Unplaced"/>
</dbReference>
<keyword evidence="8" id="KW-0675">Receptor</keyword>
<name>A0A8N1S6E1_9HYME</name>
<dbReference type="GO" id="GO:0005886">
    <property type="term" value="C:plasma membrane"/>
    <property type="evidence" value="ECO:0007669"/>
    <property type="project" value="UniProtKB-SubCell"/>
</dbReference>
<evidence type="ECO:0000256" key="4">
    <source>
        <dbReference type="ARBA" id="ARBA00022692"/>
    </source>
</evidence>
<dbReference type="RefSeq" id="XP_025073578.1">
    <property type="nucleotide sequence ID" value="XM_025217793.1"/>
</dbReference>
<evidence type="ECO:0000256" key="3">
    <source>
        <dbReference type="ARBA" id="ARBA00022606"/>
    </source>
</evidence>
<protein>
    <submittedName>
        <fullName evidence="12">Odorant receptor Or2-like</fullName>
    </submittedName>
</protein>
<keyword evidence="6 10" id="KW-1133">Transmembrane helix</keyword>
<dbReference type="AlphaFoldDB" id="A0A8N1S6E1"/>
<dbReference type="GO" id="GO:0004984">
    <property type="term" value="F:olfactory receptor activity"/>
    <property type="evidence" value="ECO:0007669"/>
    <property type="project" value="InterPro"/>
</dbReference>
<keyword evidence="11" id="KW-1185">Reference proteome</keyword>
<feature type="transmembrane region" description="Helical" evidence="10">
    <location>
        <begin position="41"/>
        <end position="62"/>
    </location>
</feature>
<keyword evidence="5" id="KW-0552">Olfaction</keyword>
<comment type="subcellular location">
    <subcellularLocation>
        <location evidence="1">Cell membrane</location>
        <topology evidence="1">Multi-pass membrane protein</topology>
    </subcellularLocation>
</comment>
<evidence type="ECO:0000256" key="2">
    <source>
        <dbReference type="ARBA" id="ARBA00022475"/>
    </source>
</evidence>
<accession>A0A8N1S6E1</accession>